<organism evidence="1 2">
    <name type="scientific">Curtobacterium flaccumfaciens pv. flaccumfaciens</name>
    <dbReference type="NCBI Taxonomy" id="138532"/>
    <lineage>
        <taxon>Bacteria</taxon>
        <taxon>Bacillati</taxon>
        <taxon>Actinomycetota</taxon>
        <taxon>Actinomycetes</taxon>
        <taxon>Micrococcales</taxon>
        <taxon>Microbacteriaceae</taxon>
        <taxon>Curtobacterium</taxon>
    </lineage>
</organism>
<proteinExistence type="predicted"/>
<evidence type="ECO:0000313" key="1">
    <source>
        <dbReference type="EMBL" id="MBT1541376.1"/>
    </source>
</evidence>
<comment type="caution">
    <text evidence="1">The sequence shown here is derived from an EMBL/GenBank/DDBJ whole genome shotgun (WGS) entry which is preliminary data.</text>
</comment>
<accession>A0A9Q2W1Z4</accession>
<dbReference type="EMBL" id="JAHEWX010000005">
    <property type="protein sequence ID" value="MBT1541376.1"/>
    <property type="molecule type" value="Genomic_DNA"/>
</dbReference>
<name>A0A9Q2W1Z4_9MICO</name>
<dbReference type="AlphaFoldDB" id="A0A9Q2W1Z4"/>
<evidence type="ECO:0000313" key="2">
    <source>
        <dbReference type="Proteomes" id="UP000709437"/>
    </source>
</evidence>
<dbReference type="Proteomes" id="UP000709437">
    <property type="component" value="Unassembled WGS sequence"/>
</dbReference>
<sequence>MGDLTVDLPTMQAVARAAGRAVTDLHPERPLSGSDGGAFGSGAVASAFIASSSAHDAMIRSLGDDADTLRAYVTTAAEAVLRADADLARRVR</sequence>
<dbReference type="RefSeq" id="WP_214562593.1">
    <property type="nucleotide sequence ID" value="NZ_JAHEWX010000005.1"/>
</dbReference>
<protein>
    <submittedName>
        <fullName evidence="1">Uncharacterized protein</fullName>
    </submittedName>
</protein>
<gene>
    <name evidence="1" type="ORF">KK103_06340</name>
</gene>
<reference evidence="1" key="1">
    <citation type="submission" date="2021-05" db="EMBL/GenBank/DDBJ databases">
        <title>Whole genome sequence of Curtobacterium flaccumfaciens pv. flaccumfaciens strain CFBP 3417.</title>
        <authorList>
            <person name="Osdaghi E."/>
            <person name="Taghouti G."/>
            <person name="Portier P."/>
            <person name="Fazliarab A."/>
            <person name="Taghavi S.M."/>
            <person name="Briand M."/>
            <person name="Le-Saux M."/>
            <person name="Jacques M.-A."/>
        </authorList>
    </citation>
    <scope>NUCLEOTIDE SEQUENCE</scope>
    <source>
        <strain evidence="1">CFBP 3417</strain>
    </source>
</reference>